<feature type="transmembrane region" description="Helical" evidence="6">
    <location>
        <begin position="12"/>
        <end position="32"/>
    </location>
</feature>
<dbReference type="AlphaFoldDB" id="A0A6A9QFY5"/>
<feature type="transmembrane region" description="Helical" evidence="6">
    <location>
        <begin position="91"/>
        <end position="112"/>
    </location>
</feature>
<feature type="transmembrane region" description="Helical" evidence="6">
    <location>
        <begin position="142"/>
        <end position="166"/>
    </location>
</feature>
<evidence type="ECO:0000256" key="4">
    <source>
        <dbReference type="ARBA" id="ARBA00022989"/>
    </source>
</evidence>
<keyword evidence="5 6" id="KW-0472">Membrane</keyword>
<reference evidence="7 8" key="1">
    <citation type="submission" date="2019-10" db="EMBL/GenBank/DDBJ databases">
        <title>Genome Sequences from Six Type Strain Members of the Archaeal Family Sulfolobaceae: Acidianus ambivalens, Acidianus infernus, Metallosphaera prunae, Stygiolobus azoricus, Sulfolobus metallicus, and Sulfurisphaera ohwakuensis.</title>
        <authorList>
            <person name="Counts J.A."/>
            <person name="Kelly R.M."/>
        </authorList>
    </citation>
    <scope>NUCLEOTIDE SEQUENCE [LARGE SCALE GENOMIC DNA]</scope>
    <source>
        <strain evidence="7 8">DSM 3191</strain>
    </source>
</reference>
<dbReference type="GO" id="GO:0005886">
    <property type="term" value="C:plasma membrane"/>
    <property type="evidence" value="ECO:0007669"/>
    <property type="project" value="UniProtKB-SubCell"/>
</dbReference>
<evidence type="ECO:0000313" key="7">
    <source>
        <dbReference type="EMBL" id="MUM65679.1"/>
    </source>
</evidence>
<name>A0A6A9QFY5_ACIIN</name>
<dbReference type="EMBL" id="WFIY01000004">
    <property type="protein sequence ID" value="MUM65679.1"/>
    <property type="molecule type" value="Genomic_DNA"/>
</dbReference>
<comment type="subcellular location">
    <subcellularLocation>
        <location evidence="1">Cell membrane</location>
        <topology evidence="1">Multi-pass membrane protein</topology>
    </subcellularLocation>
</comment>
<dbReference type="OrthoDB" id="381901at2157"/>
<organism evidence="7 8">
    <name type="scientific">Acidianus infernus</name>
    <dbReference type="NCBI Taxonomy" id="12915"/>
    <lineage>
        <taxon>Archaea</taxon>
        <taxon>Thermoproteota</taxon>
        <taxon>Thermoprotei</taxon>
        <taxon>Sulfolobales</taxon>
        <taxon>Sulfolobaceae</taxon>
        <taxon>Acidianus</taxon>
    </lineage>
</organism>
<evidence type="ECO:0000256" key="2">
    <source>
        <dbReference type="ARBA" id="ARBA00022475"/>
    </source>
</evidence>
<keyword evidence="3 6" id="KW-0812">Transmembrane</keyword>
<keyword evidence="2" id="KW-1003">Cell membrane</keyword>
<dbReference type="InterPro" id="IPR007140">
    <property type="entry name" value="DUF350"/>
</dbReference>
<protein>
    <submittedName>
        <fullName evidence="7">DUF350 domain-containing protein</fullName>
    </submittedName>
</protein>
<proteinExistence type="predicted"/>
<evidence type="ECO:0000313" key="8">
    <source>
        <dbReference type="Proteomes" id="UP000440125"/>
    </source>
</evidence>
<dbReference type="Pfam" id="PF03994">
    <property type="entry name" value="DUF350"/>
    <property type="match status" value="1"/>
</dbReference>
<evidence type="ECO:0000256" key="3">
    <source>
        <dbReference type="ARBA" id="ARBA00022692"/>
    </source>
</evidence>
<dbReference type="RefSeq" id="WP_155864104.1">
    <property type="nucleotide sequence ID" value="NZ_WFIY01000004.1"/>
</dbReference>
<keyword evidence="4 6" id="KW-1133">Transmembrane helix</keyword>
<feature type="transmembrane region" description="Helical" evidence="6">
    <location>
        <begin position="53"/>
        <end position="71"/>
    </location>
</feature>
<comment type="caution">
    <text evidence="7">The sequence shown here is derived from an EMBL/GenBank/DDBJ whole genome shotgun (WGS) entry which is preliminary data.</text>
</comment>
<gene>
    <name evidence="7" type="ORF">D1867_10590</name>
</gene>
<dbReference type="Proteomes" id="UP000440125">
    <property type="component" value="Unassembled WGS sequence"/>
</dbReference>
<evidence type="ECO:0000256" key="6">
    <source>
        <dbReference type="SAM" id="Phobius"/>
    </source>
</evidence>
<evidence type="ECO:0000256" key="5">
    <source>
        <dbReference type="ARBA" id="ARBA00023136"/>
    </source>
</evidence>
<evidence type="ECO:0000256" key="1">
    <source>
        <dbReference type="ARBA" id="ARBA00004651"/>
    </source>
</evidence>
<sequence>MNFLYIGESLGIAVVQIVVGVALALFSITLSLNLLDKLTSNLDQIAELKKGNIAVGIYVAGILVAVASVIGQGASGIARAFLGGKCAIADLIGGLIQLFIGLPLAIFSITLAQREIYRFFAHRMSGKMETFYINNELKNGNIAIAAMLFGAFYATSAVISQAVSFLSQPIVAALSQI</sequence>
<accession>A0A6A9QFY5</accession>
<keyword evidence="8" id="KW-1185">Reference proteome</keyword>